<dbReference type="AlphaFoldDB" id="A0A2S9V3U5"/>
<feature type="signal peptide" evidence="1">
    <location>
        <begin position="1"/>
        <end position="17"/>
    </location>
</feature>
<dbReference type="InterPro" id="IPR019587">
    <property type="entry name" value="Polyketide_cyclase/dehydratase"/>
</dbReference>
<organism evidence="2 3">
    <name type="scientific">Alteromonas alba</name>
    <dbReference type="NCBI Taxonomy" id="2079529"/>
    <lineage>
        <taxon>Bacteria</taxon>
        <taxon>Pseudomonadati</taxon>
        <taxon>Pseudomonadota</taxon>
        <taxon>Gammaproteobacteria</taxon>
        <taxon>Alteromonadales</taxon>
        <taxon>Alteromonadaceae</taxon>
        <taxon>Alteromonas/Salinimonas group</taxon>
        <taxon>Alteromonas</taxon>
    </lineage>
</organism>
<evidence type="ECO:0000256" key="1">
    <source>
        <dbReference type="SAM" id="SignalP"/>
    </source>
</evidence>
<proteinExistence type="predicted"/>
<protein>
    <submittedName>
        <fullName evidence="2">Polyketide cyclase/dehydrase</fullName>
    </submittedName>
</protein>
<keyword evidence="1" id="KW-0732">Signal</keyword>
<gene>
    <name evidence="2" type="ORF">C6Y40_23465</name>
</gene>
<evidence type="ECO:0000313" key="2">
    <source>
        <dbReference type="EMBL" id="PRO71113.1"/>
    </source>
</evidence>
<keyword evidence="3" id="KW-1185">Reference proteome</keyword>
<comment type="caution">
    <text evidence="2">The sequence shown here is derived from an EMBL/GenBank/DDBJ whole genome shotgun (WGS) entry which is preliminary data.</text>
</comment>
<feature type="chain" id="PRO_5015481584" evidence="1">
    <location>
        <begin position="18"/>
        <end position="172"/>
    </location>
</feature>
<dbReference type="Pfam" id="PF10604">
    <property type="entry name" value="Polyketide_cyc2"/>
    <property type="match status" value="1"/>
</dbReference>
<dbReference type="EMBL" id="PVNP01000214">
    <property type="protein sequence ID" value="PRO71113.1"/>
    <property type="molecule type" value="Genomic_DNA"/>
</dbReference>
<dbReference type="CDD" id="cd07814">
    <property type="entry name" value="SRPBCC_CalC_Aha1-like"/>
    <property type="match status" value="1"/>
</dbReference>
<dbReference type="RefSeq" id="WP_105936812.1">
    <property type="nucleotide sequence ID" value="NZ_PVNP01000214.1"/>
</dbReference>
<dbReference type="PROSITE" id="PS51257">
    <property type="entry name" value="PROKAR_LIPOPROTEIN"/>
    <property type="match status" value="1"/>
</dbReference>
<reference evidence="3" key="1">
    <citation type="journal article" date="2020" name="Int. J. Syst. Evol. Microbiol.">
        <title>Alteromonas alba sp. nov., a marine bacterium isolated from the seawater of the West Pacific Ocean.</title>
        <authorList>
            <person name="Sun C."/>
            <person name="Wu Y.-H."/>
            <person name="Xamxidin M."/>
            <person name="Cheng H."/>
            <person name="Xu X.-W."/>
        </authorList>
    </citation>
    <scope>NUCLEOTIDE SEQUENCE [LARGE SCALE GENOMIC DNA]</scope>
    <source>
        <strain evidence="3">190</strain>
    </source>
</reference>
<dbReference type="Proteomes" id="UP000238949">
    <property type="component" value="Unassembled WGS sequence"/>
</dbReference>
<accession>A0A2S9V3U5</accession>
<dbReference type="InterPro" id="IPR023393">
    <property type="entry name" value="START-like_dom_sf"/>
</dbReference>
<evidence type="ECO:0000313" key="3">
    <source>
        <dbReference type="Proteomes" id="UP000238949"/>
    </source>
</evidence>
<sequence length="172" mass="18654">MKLIALFTLLLSSACLAKPEVIAVSDSGFIVENKVHIDAPAEVVWTALINDIDKWWPKSHSWWGEEGKFTLQANAGGCFCEVAGNRSAQHMQVVFVDPLKLLRMTGGLGPLQGMGVFGSLDWVFESVSNGTQITLTYRVQGFTPDGFSKLAPVVAEVQGLQLQGLANYLAND</sequence>
<name>A0A2S9V3U5_9ALTE</name>
<dbReference type="Gene3D" id="3.30.530.20">
    <property type="match status" value="1"/>
</dbReference>
<dbReference type="SUPFAM" id="SSF55961">
    <property type="entry name" value="Bet v1-like"/>
    <property type="match status" value="1"/>
</dbReference>
<dbReference type="OrthoDB" id="6329454at2"/>